<sequence>MSTFGLTMKTLICLMVCLPMFCCATFPADVEYTIIALNRSSQINQHMSQTACETECPRILIRIPAMPIDHTVCRKACSAVLAS</sequence>
<reference evidence="2" key="1">
    <citation type="journal article" date="2019" name="bioRxiv">
        <title>The Genome of the Zebra Mussel, Dreissena polymorpha: A Resource for Invasive Species Research.</title>
        <authorList>
            <person name="McCartney M.A."/>
            <person name="Auch B."/>
            <person name="Kono T."/>
            <person name="Mallez S."/>
            <person name="Zhang Y."/>
            <person name="Obille A."/>
            <person name="Becker A."/>
            <person name="Abrahante J.E."/>
            <person name="Garbe J."/>
            <person name="Badalamenti J.P."/>
            <person name="Herman A."/>
            <person name="Mangelson H."/>
            <person name="Liachko I."/>
            <person name="Sullivan S."/>
            <person name="Sone E.D."/>
            <person name="Koren S."/>
            <person name="Silverstein K.A.T."/>
            <person name="Beckman K.B."/>
            <person name="Gohl D.M."/>
        </authorList>
    </citation>
    <scope>NUCLEOTIDE SEQUENCE</scope>
    <source>
        <strain evidence="2">Duluth1</strain>
        <tissue evidence="2">Whole animal</tissue>
    </source>
</reference>
<keyword evidence="1" id="KW-0732">Signal</keyword>
<name>A0A9D4C361_DREPO</name>
<dbReference type="Proteomes" id="UP000828390">
    <property type="component" value="Unassembled WGS sequence"/>
</dbReference>
<reference evidence="2" key="2">
    <citation type="submission" date="2020-11" db="EMBL/GenBank/DDBJ databases">
        <authorList>
            <person name="McCartney M.A."/>
            <person name="Auch B."/>
            <person name="Kono T."/>
            <person name="Mallez S."/>
            <person name="Becker A."/>
            <person name="Gohl D.M."/>
            <person name="Silverstein K.A.T."/>
            <person name="Koren S."/>
            <person name="Bechman K.B."/>
            <person name="Herman A."/>
            <person name="Abrahante J.E."/>
            <person name="Garbe J."/>
        </authorList>
    </citation>
    <scope>NUCLEOTIDE SEQUENCE</scope>
    <source>
        <strain evidence="2">Duluth1</strain>
        <tissue evidence="2">Whole animal</tissue>
    </source>
</reference>
<feature type="chain" id="PRO_5039556808" evidence="1">
    <location>
        <begin position="25"/>
        <end position="83"/>
    </location>
</feature>
<evidence type="ECO:0000313" key="3">
    <source>
        <dbReference type="Proteomes" id="UP000828390"/>
    </source>
</evidence>
<dbReference type="EMBL" id="JAIWYP010000013">
    <property type="protein sequence ID" value="KAH3716304.1"/>
    <property type="molecule type" value="Genomic_DNA"/>
</dbReference>
<evidence type="ECO:0000313" key="2">
    <source>
        <dbReference type="EMBL" id="KAH3716304.1"/>
    </source>
</evidence>
<organism evidence="2 3">
    <name type="scientific">Dreissena polymorpha</name>
    <name type="common">Zebra mussel</name>
    <name type="synonym">Mytilus polymorpha</name>
    <dbReference type="NCBI Taxonomy" id="45954"/>
    <lineage>
        <taxon>Eukaryota</taxon>
        <taxon>Metazoa</taxon>
        <taxon>Spiralia</taxon>
        <taxon>Lophotrochozoa</taxon>
        <taxon>Mollusca</taxon>
        <taxon>Bivalvia</taxon>
        <taxon>Autobranchia</taxon>
        <taxon>Heteroconchia</taxon>
        <taxon>Euheterodonta</taxon>
        <taxon>Imparidentia</taxon>
        <taxon>Neoheterodontei</taxon>
        <taxon>Myida</taxon>
        <taxon>Dreissenoidea</taxon>
        <taxon>Dreissenidae</taxon>
        <taxon>Dreissena</taxon>
    </lineage>
</organism>
<protein>
    <submittedName>
        <fullName evidence="2">Uncharacterized protein</fullName>
    </submittedName>
</protein>
<dbReference type="AlphaFoldDB" id="A0A9D4C361"/>
<evidence type="ECO:0000256" key="1">
    <source>
        <dbReference type="SAM" id="SignalP"/>
    </source>
</evidence>
<comment type="caution">
    <text evidence="2">The sequence shown here is derived from an EMBL/GenBank/DDBJ whole genome shotgun (WGS) entry which is preliminary data.</text>
</comment>
<gene>
    <name evidence="2" type="ORF">DPMN_059024</name>
</gene>
<feature type="signal peptide" evidence="1">
    <location>
        <begin position="1"/>
        <end position="24"/>
    </location>
</feature>
<keyword evidence="3" id="KW-1185">Reference proteome</keyword>
<proteinExistence type="predicted"/>
<accession>A0A9D4C361</accession>